<feature type="domain" description="HTH cro/C1-type" evidence="1">
    <location>
        <begin position="18"/>
        <end position="72"/>
    </location>
</feature>
<protein>
    <submittedName>
        <fullName evidence="2">Transcriptional regulator with XRE-family HTH domain</fullName>
    </submittedName>
</protein>
<dbReference type="AlphaFoldDB" id="A0A840Q3C2"/>
<dbReference type="InterPro" id="IPR043917">
    <property type="entry name" value="DUF5753"/>
</dbReference>
<dbReference type="SMART" id="SM00530">
    <property type="entry name" value="HTH_XRE"/>
    <property type="match status" value="1"/>
</dbReference>
<dbReference type="Pfam" id="PF13560">
    <property type="entry name" value="HTH_31"/>
    <property type="match status" value="1"/>
</dbReference>
<comment type="caution">
    <text evidence="2">The sequence shown here is derived from an EMBL/GenBank/DDBJ whole genome shotgun (WGS) entry which is preliminary data.</text>
</comment>
<name>A0A840Q3C2_9PSEU</name>
<dbReference type="Proteomes" id="UP000584374">
    <property type="component" value="Unassembled WGS sequence"/>
</dbReference>
<evidence type="ECO:0000313" key="3">
    <source>
        <dbReference type="Proteomes" id="UP000584374"/>
    </source>
</evidence>
<dbReference type="CDD" id="cd00093">
    <property type="entry name" value="HTH_XRE"/>
    <property type="match status" value="1"/>
</dbReference>
<sequence length="284" mass="31991">MLEPDTGQWDRRNLAETLKQLRKAAGLSGERLAVRAAMSQSKISRIESGRSLPTVVDVERIIKALEVSPEVREEVLSLARTANVEYISLRSSARLGIWWKQAEIKALAESSSAVRQFLPAIPSGLLQTREYARSVLTPGVAGRPARDIDRAVQARLESQDALNDESRRFYFLMTEQAVRLKRAAATVMVGQLRHMATLSNRPNVELAILPHRALVNSSPLNVFVVYDDRLVKVELFSGSIALRDYQDISYHLNLFEHFRERSMTGDEARDFLVSVADEFTQQRA</sequence>
<accession>A0A840Q3C2</accession>
<dbReference type="RefSeq" id="WP_184726422.1">
    <property type="nucleotide sequence ID" value="NZ_JACHIW010000001.1"/>
</dbReference>
<dbReference type="EMBL" id="JACHIW010000001">
    <property type="protein sequence ID" value="MBB5155004.1"/>
    <property type="molecule type" value="Genomic_DNA"/>
</dbReference>
<dbReference type="Pfam" id="PF19054">
    <property type="entry name" value="DUF5753"/>
    <property type="match status" value="1"/>
</dbReference>
<dbReference type="InterPro" id="IPR010982">
    <property type="entry name" value="Lambda_DNA-bd_dom_sf"/>
</dbReference>
<reference evidence="2 3" key="1">
    <citation type="submission" date="2020-08" db="EMBL/GenBank/DDBJ databases">
        <title>Sequencing the genomes of 1000 actinobacteria strains.</title>
        <authorList>
            <person name="Klenk H.-P."/>
        </authorList>
    </citation>
    <scope>NUCLEOTIDE SEQUENCE [LARGE SCALE GENOMIC DNA]</scope>
    <source>
        <strain evidence="2 3">DSM 45584</strain>
    </source>
</reference>
<dbReference type="InterPro" id="IPR001387">
    <property type="entry name" value="Cro/C1-type_HTH"/>
</dbReference>
<evidence type="ECO:0000259" key="1">
    <source>
        <dbReference type="PROSITE" id="PS50943"/>
    </source>
</evidence>
<keyword evidence="3" id="KW-1185">Reference proteome</keyword>
<organism evidence="2 3">
    <name type="scientific">Saccharopolyspora phatthalungensis</name>
    <dbReference type="NCBI Taxonomy" id="664693"/>
    <lineage>
        <taxon>Bacteria</taxon>
        <taxon>Bacillati</taxon>
        <taxon>Actinomycetota</taxon>
        <taxon>Actinomycetes</taxon>
        <taxon>Pseudonocardiales</taxon>
        <taxon>Pseudonocardiaceae</taxon>
        <taxon>Saccharopolyspora</taxon>
    </lineage>
</organism>
<dbReference type="Gene3D" id="1.10.260.40">
    <property type="entry name" value="lambda repressor-like DNA-binding domains"/>
    <property type="match status" value="1"/>
</dbReference>
<dbReference type="GO" id="GO:0003677">
    <property type="term" value="F:DNA binding"/>
    <property type="evidence" value="ECO:0007669"/>
    <property type="project" value="InterPro"/>
</dbReference>
<evidence type="ECO:0000313" key="2">
    <source>
        <dbReference type="EMBL" id="MBB5155004.1"/>
    </source>
</evidence>
<proteinExistence type="predicted"/>
<dbReference type="PROSITE" id="PS50943">
    <property type="entry name" value="HTH_CROC1"/>
    <property type="match status" value="1"/>
</dbReference>
<gene>
    <name evidence="2" type="ORF">BJ970_002538</name>
</gene>
<dbReference type="SUPFAM" id="SSF47413">
    <property type="entry name" value="lambda repressor-like DNA-binding domains"/>
    <property type="match status" value="1"/>
</dbReference>